<dbReference type="RefSeq" id="WP_220118719.1">
    <property type="nucleotide sequence ID" value="NZ_JAHZUY010000060.1"/>
</dbReference>
<dbReference type="SUPFAM" id="SSF51735">
    <property type="entry name" value="NAD(P)-binding Rossmann-fold domains"/>
    <property type="match status" value="1"/>
</dbReference>
<gene>
    <name evidence="6" type="ORF">K1J50_15760</name>
</gene>
<keyword evidence="5" id="KW-0560">Oxidoreductase</keyword>
<dbReference type="SUPFAM" id="SSF50129">
    <property type="entry name" value="GroES-like"/>
    <property type="match status" value="1"/>
</dbReference>
<comment type="similarity">
    <text evidence="2">Belongs to the zinc-containing alcohol dehydrogenase family.</text>
</comment>
<dbReference type="Proteomes" id="UP001519924">
    <property type="component" value="Unassembled WGS sequence"/>
</dbReference>
<evidence type="ECO:0000256" key="2">
    <source>
        <dbReference type="ARBA" id="ARBA00008072"/>
    </source>
</evidence>
<dbReference type="InterPro" id="IPR036291">
    <property type="entry name" value="NAD(P)-bd_dom_sf"/>
</dbReference>
<dbReference type="PANTHER" id="PTHR43350:SF19">
    <property type="entry name" value="D-GULOSIDE 3-DEHYDROGENASE"/>
    <property type="match status" value="1"/>
</dbReference>
<reference evidence="6 7" key="1">
    <citation type="submission" date="2021-08" db="EMBL/GenBank/DDBJ databases">
        <title>Caldovatus sediminis gen. nov., sp. nov., a moderately thermophilic bacterium isolated from a hot spring.</title>
        <authorList>
            <person name="Hu C.-J."/>
            <person name="Li W.-J."/>
            <person name="Xian W.-D."/>
        </authorList>
    </citation>
    <scope>NUCLEOTIDE SEQUENCE [LARGE SCALE GENOMIC DNA]</scope>
    <source>
        <strain evidence="6 7">SYSU G05006</strain>
    </source>
</reference>
<keyword evidence="3" id="KW-0479">Metal-binding</keyword>
<dbReference type="PANTHER" id="PTHR43350">
    <property type="entry name" value="NAD-DEPENDENT ALCOHOL DEHYDROGENASE"/>
    <property type="match status" value="1"/>
</dbReference>
<dbReference type="CDD" id="cd08255">
    <property type="entry name" value="2-desacetyl-2-hydroxyethyl_bacteriochlorophyllide_like"/>
    <property type="match status" value="1"/>
</dbReference>
<evidence type="ECO:0000256" key="1">
    <source>
        <dbReference type="ARBA" id="ARBA00001947"/>
    </source>
</evidence>
<dbReference type="Gene3D" id="3.90.180.10">
    <property type="entry name" value="Medium-chain alcohol dehydrogenases, catalytic domain"/>
    <property type="match status" value="2"/>
</dbReference>
<sequence>MKAAAFWTVAAGRGEIREERLRPPGPGEALVRTVASGISRGTERLVWQGRVPASQHAAMRAPLQEGAFPFPVKYGYAAVGIVEAGPEPLLGRRVFCLHPHQDRFVVPAALCRPVPDSVPDHRAVLAANMETAVNVLWDAGPRVGERALVIGAGVVGLLCAALLARIPGLDLAVCDPDESRGAAAARLGLRFVRPEEAPRACDLVIHASATEEGLRQALRHAAFEARIVEASWFGDRDVALPLGEAFHARRLALLSSQVGAVAAPMRARRTAAERLALALALLGEDSRLDALLGPFVPFAELPGAMDRLLAPGAPGRPAPLCPVVIYEGDRPGACSA</sequence>
<keyword evidence="4" id="KW-0862">Zinc</keyword>
<name>A0ABS7F5P2_9PROT</name>
<keyword evidence="7" id="KW-1185">Reference proteome</keyword>
<dbReference type="EMBL" id="JAHZUY010000060">
    <property type="protein sequence ID" value="MBW8270939.1"/>
    <property type="molecule type" value="Genomic_DNA"/>
</dbReference>
<evidence type="ECO:0000256" key="3">
    <source>
        <dbReference type="ARBA" id="ARBA00022723"/>
    </source>
</evidence>
<comment type="caution">
    <text evidence="6">The sequence shown here is derived from an EMBL/GenBank/DDBJ whole genome shotgun (WGS) entry which is preliminary data.</text>
</comment>
<dbReference type="Gene3D" id="3.40.50.720">
    <property type="entry name" value="NAD(P)-binding Rossmann-like Domain"/>
    <property type="match status" value="1"/>
</dbReference>
<comment type="cofactor">
    <cofactor evidence="1">
        <name>Zn(2+)</name>
        <dbReference type="ChEBI" id="CHEBI:29105"/>
    </cofactor>
</comment>
<dbReference type="InterPro" id="IPR011032">
    <property type="entry name" value="GroES-like_sf"/>
</dbReference>
<accession>A0ABS7F5P2</accession>
<protein>
    <submittedName>
        <fullName evidence="6">Zinc-binding alcohol dehydrogenase</fullName>
    </submittedName>
</protein>
<evidence type="ECO:0000313" key="6">
    <source>
        <dbReference type="EMBL" id="MBW8270939.1"/>
    </source>
</evidence>
<organism evidence="6 7">
    <name type="scientific">Caldovatus aquaticus</name>
    <dbReference type="NCBI Taxonomy" id="2865671"/>
    <lineage>
        <taxon>Bacteria</taxon>
        <taxon>Pseudomonadati</taxon>
        <taxon>Pseudomonadota</taxon>
        <taxon>Alphaproteobacteria</taxon>
        <taxon>Acetobacterales</taxon>
        <taxon>Roseomonadaceae</taxon>
        <taxon>Caldovatus</taxon>
    </lineage>
</organism>
<evidence type="ECO:0000256" key="5">
    <source>
        <dbReference type="ARBA" id="ARBA00023002"/>
    </source>
</evidence>
<proteinExistence type="inferred from homology"/>
<evidence type="ECO:0000313" key="7">
    <source>
        <dbReference type="Proteomes" id="UP001519924"/>
    </source>
</evidence>
<evidence type="ECO:0000256" key="4">
    <source>
        <dbReference type="ARBA" id="ARBA00022833"/>
    </source>
</evidence>